<evidence type="ECO:0000313" key="2">
    <source>
        <dbReference type="Proteomes" id="UP000319804"/>
    </source>
</evidence>
<organism evidence="1 2">
    <name type="scientific">Microbacterium lacticum</name>
    <dbReference type="NCBI Taxonomy" id="33885"/>
    <lineage>
        <taxon>Bacteria</taxon>
        <taxon>Bacillati</taxon>
        <taxon>Actinomycetota</taxon>
        <taxon>Actinomycetes</taxon>
        <taxon>Micrococcales</taxon>
        <taxon>Microbacteriaceae</taxon>
        <taxon>Microbacterium</taxon>
    </lineage>
</organism>
<evidence type="ECO:0000313" key="1">
    <source>
        <dbReference type="EMBL" id="TQM90945.1"/>
    </source>
</evidence>
<dbReference type="AlphaFoldDB" id="A0A4Y3UM46"/>
<sequence>MDIKFARVGEGIAALVENLVGEEAARQGVSARSCAEATRIVRGVALKRLSRIMEDTSDHYILDTRTEDDFVRDALATSRVGRGDVLARVVAGCERRQRIPLSTFAEMSLCLDRFGDEWCANPSLLYAQATRLSVDARAIALATVWSQSQFRRLPMPKWHSLFVSVGFMHDGARVNRPASMPTLYRAAIPGCERNWSWTDSRAVAEWFRERVPGSELYVLEGIDPDSALARIDAIAENEWVVDVRASGATPVLVDHSDCAVRAI</sequence>
<accession>A0A4Y3UM46</accession>
<gene>
    <name evidence="1" type="ORF">FHX68_2799</name>
</gene>
<reference evidence="1 2" key="1">
    <citation type="submission" date="2019-06" db="EMBL/GenBank/DDBJ databases">
        <title>Sequencing the genomes of 1000 actinobacteria strains.</title>
        <authorList>
            <person name="Klenk H.-P."/>
        </authorList>
    </citation>
    <scope>NUCLEOTIDE SEQUENCE [LARGE SCALE GENOMIC DNA]</scope>
    <source>
        <strain evidence="1 2">DSM 20427</strain>
    </source>
</reference>
<comment type="caution">
    <text evidence="1">The sequence shown here is derived from an EMBL/GenBank/DDBJ whole genome shotgun (WGS) entry which is preliminary data.</text>
</comment>
<dbReference type="Proteomes" id="UP000319804">
    <property type="component" value="Unassembled WGS sequence"/>
</dbReference>
<proteinExistence type="predicted"/>
<protein>
    <submittedName>
        <fullName evidence="1">Uncharacterized protein</fullName>
    </submittedName>
</protein>
<name>A0A4Y3UM46_9MICO</name>
<dbReference type="EMBL" id="VFPS01000006">
    <property type="protein sequence ID" value="TQM90945.1"/>
    <property type="molecule type" value="Genomic_DNA"/>
</dbReference>
<dbReference type="OrthoDB" id="4634877at2"/>
<keyword evidence="2" id="KW-1185">Reference proteome</keyword>
<dbReference type="RefSeq" id="WP_141380430.1">
    <property type="nucleotide sequence ID" value="NZ_BJNA01000023.1"/>
</dbReference>